<accession>A0A644UHL3</accession>
<dbReference type="AlphaFoldDB" id="A0A644UHL3"/>
<dbReference type="InterPro" id="IPR046534">
    <property type="entry name" value="DUF6599"/>
</dbReference>
<protein>
    <submittedName>
        <fullName evidence="1">Uncharacterized protein</fullName>
    </submittedName>
</protein>
<gene>
    <name evidence="1" type="ORF">SDC9_24177</name>
</gene>
<reference evidence="1" key="1">
    <citation type="submission" date="2019-08" db="EMBL/GenBank/DDBJ databases">
        <authorList>
            <person name="Kucharzyk K."/>
            <person name="Murdoch R.W."/>
            <person name="Higgins S."/>
            <person name="Loffler F."/>
        </authorList>
    </citation>
    <scope>NUCLEOTIDE SEQUENCE</scope>
</reference>
<name>A0A644UHL3_9ZZZZ</name>
<dbReference type="EMBL" id="VSSQ01000115">
    <property type="protein sequence ID" value="MPL78313.1"/>
    <property type="molecule type" value="Genomic_DNA"/>
</dbReference>
<evidence type="ECO:0000313" key="1">
    <source>
        <dbReference type="EMBL" id="MPL78313.1"/>
    </source>
</evidence>
<proteinExistence type="predicted"/>
<organism evidence="1">
    <name type="scientific">bioreactor metagenome</name>
    <dbReference type="NCBI Taxonomy" id="1076179"/>
    <lineage>
        <taxon>unclassified sequences</taxon>
        <taxon>metagenomes</taxon>
        <taxon>ecological metagenomes</taxon>
    </lineage>
</organism>
<sequence>MKLIILSLLVFIQAVFLKNPDETNFNILKERVFKGEALYGFMNGGSDLYLEYGFRELRVMELIYKGNVYSVELYDMGNPESAFGIYSQNAFKCNPYDKFFRCDCTSPKQYQAIKGNFYMSVVYENNTDENRVGAYYLAEYFFNKYEAHGDFLLPESISKYLIPGYKLSEMLKYSCGPISLSNSISSRMYLFEELESYKVWLLQKEDDSKIADIRFKSIKDAQNFLERVKENEEGLKREIIDSLNITLTILPGF</sequence>
<dbReference type="Pfam" id="PF20244">
    <property type="entry name" value="DUF6599"/>
    <property type="match status" value="1"/>
</dbReference>
<comment type="caution">
    <text evidence="1">The sequence shown here is derived from an EMBL/GenBank/DDBJ whole genome shotgun (WGS) entry which is preliminary data.</text>
</comment>